<feature type="domain" description="Tyrosinase copper-binding" evidence="6">
    <location>
        <begin position="78"/>
        <end position="95"/>
    </location>
</feature>
<keyword evidence="4" id="KW-0560">Oxidoreductase</keyword>
<dbReference type="PROSITE" id="PS00497">
    <property type="entry name" value="TYROSINASE_1"/>
    <property type="match status" value="1"/>
</dbReference>
<dbReference type="Gene3D" id="1.10.1280.10">
    <property type="entry name" value="Di-copper center containing domain from catechol oxidase"/>
    <property type="match status" value="1"/>
</dbReference>
<evidence type="ECO:0000256" key="5">
    <source>
        <dbReference type="ARBA" id="ARBA00023008"/>
    </source>
</evidence>
<gene>
    <name evidence="8" type="ordered locus">HCH_03392</name>
</gene>
<dbReference type="RefSeq" id="WP_011397211.1">
    <property type="nucleotide sequence ID" value="NC_007645.1"/>
</dbReference>
<evidence type="ECO:0000313" key="8">
    <source>
        <dbReference type="EMBL" id="ABC30142.1"/>
    </source>
</evidence>
<keyword evidence="5" id="KW-0186">Copper</keyword>
<sequence length="466" mass="52407">MKTRQNVYELQDETLSWYSRAVEEMKSRDINDPTSWWYQGAIHGYAIYPSALTYWQDATGFPPSQQTVNSGFWNRCQHGTWYFLPWHRMYLFYFEEIVAKAIRDMGGPSDWTLPYWNYCDAYNTSAQASEQQQALQIPPEFGSSQGPNTDFAALWIKNRRNYVLNKNNVNPWPAMNEVEFTNISNDLSFGGGVTGFAHSGGETGQLESLPHNVVHTDINGAMGNPDTAALDPIFWLHHANIDRLWQVWLAQAGRTNPAVNAWKDFRFKFHDGNGQPVEMAVKDVETTELLGYVYTPSFPLPSTKPVRRTAPPMDVVGATPGSFSVGDHMAPMDLTMTPQPVRGARLKSARADDEKRTILRISNVKGKGATSPIDLFITNRDNEEGNEENFVGCIGLFGLENASTPSVESDGGGLNFALDISDTINKLRQRDDWDEEKIRVQLIPQSKQDSDVEINVGRVSLHSEID</sequence>
<dbReference type="eggNOG" id="ENOG502Z8GH">
    <property type="taxonomic scope" value="Bacteria"/>
</dbReference>
<evidence type="ECO:0000313" key="9">
    <source>
        <dbReference type="Proteomes" id="UP000000238"/>
    </source>
</evidence>
<dbReference type="Proteomes" id="UP000000238">
    <property type="component" value="Chromosome"/>
</dbReference>
<dbReference type="AlphaFoldDB" id="Q2SGT2"/>
<dbReference type="InterPro" id="IPR057190">
    <property type="entry name" value="DUF7868"/>
</dbReference>
<dbReference type="EMBL" id="CP000155">
    <property type="protein sequence ID" value="ABC30142.1"/>
    <property type="molecule type" value="Genomic_DNA"/>
</dbReference>
<dbReference type="OrthoDB" id="2874181at2"/>
<comment type="cofactor">
    <cofactor evidence="1">
        <name>Cu(2+)</name>
        <dbReference type="ChEBI" id="CHEBI:29036"/>
    </cofactor>
</comment>
<dbReference type="PANTHER" id="PTHR11474">
    <property type="entry name" value="TYROSINASE FAMILY MEMBER"/>
    <property type="match status" value="1"/>
</dbReference>
<dbReference type="KEGG" id="hch:HCH_03392"/>
<dbReference type="InterPro" id="IPR022739">
    <property type="entry name" value="Polyphenol_oxidase_cen"/>
</dbReference>
<evidence type="ECO:0000256" key="2">
    <source>
        <dbReference type="ARBA" id="ARBA00009928"/>
    </source>
</evidence>
<dbReference type="PROSITE" id="PS00498">
    <property type="entry name" value="TYROSINASE_2"/>
    <property type="match status" value="1"/>
</dbReference>
<dbReference type="Pfam" id="PF25271">
    <property type="entry name" value="DUF7868"/>
    <property type="match status" value="1"/>
</dbReference>
<dbReference type="PRINTS" id="PR00092">
    <property type="entry name" value="TYROSINASE"/>
</dbReference>
<keyword evidence="3" id="KW-0479">Metal-binding</keyword>
<dbReference type="GO" id="GO:0004097">
    <property type="term" value="F:catechol oxidase activity"/>
    <property type="evidence" value="ECO:0007669"/>
    <property type="project" value="InterPro"/>
</dbReference>
<dbReference type="HOGENOM" id="CLU_504239_0_0_6"/>
<feature type="domain" description="Tyrosinase copper-binding" evidence="7">
    <location>
        <begin position="231"/>
        <end position="242"/>
    </location>
</feature>
<evidence type="ECO:0000256" key="3">
    <source>
        <dbReference type="ARBA" id="ARBA00022723"/>
    </source>
</evidence>
<dbReference type="InterPro" id="IPR008922">
    <property type="entry name" value="Di-copper_centre_dom_sf"/>
</dbReference>
<evidence type="ECO:0000259" key="6">
    <source>
        <dbReference type="PROSITE" id="PS00497"/>
    </source>
</evidence>
<proteinExistence type="inferred from homology"/>
<accession>Q2SGT2</accession>
<dbReference type="PANTHER" id="PTHR11474:SF76">
    <property type="entry name" value="SHKT DOMAIN-CONTAINING PROTEIN"/>
    <property type="match status" value="1"/>
</dbReference>
<name>Q2SGT2_HAHCH</name>
<organism evidence="8 9">
    <name type="scientific">Hahella chejuensis (strain KCTC 2396)</name>
    <dbReference type="NCBI Taxonomy" id="349521"/>
    <lineage>
        <taxon>Bacteria</taxon>
        <taxon>Pseudomonadati</taxon>
        <taxon>Pseudomonadota</taxon>
        <taxon>Gammaproteobacteria</taxon>
        <taxon>Oceanospirillales</taxon>
        <taxon>Hahellaceae</taxon>
        <taxon>Hahella</taxon>
    </lineage>
</organism>
<dbReference type="GO" id="GO:0046872">
    <property type="term" value="F:metal ion binding"/>
    <property type="evidence" value="ECO:0007669"/>
    <property type="project" value="UniProtKB-KW"/>
</dbReference>
<keyword evidence="9" id="KW-1185">Reference proteome</keyword>
<dbReference type="Pfam" id="PF12142">
    <property type="entry name" value="PPO1_DWL"/>
    <property type="match status" value="1"/>
</dbReference>
<comment type="similarity">
    <text evidence="2">Belongs to the tyrosinase family.</text>
</comment>
<dbReference type="InterPro" id="IPR002227">
    <property type="entry name" value="Tyrosinase_Cu-bd"/>
</dbReference>
<protein>
    <submittedName>
        <fullName evidence="8">Probable oxidoreductase containing common central domain of tyrosinase</fullName>
    </submittedName>
</protein>
<dbReference type="SUPFAM" id="SSF48056">
    <property type="entry name" value="Di-copper centre-containing domain"/>
    <property type="match status" value="1"/>
</dbReference>
<dbReference type="STRING" id="349521.HCH_03392"/>
<evidence type="ECO:0000256" key="4">
    <source>
        <dbReference type="ARBA" id="ARBA00023002"/>
    </source>
</evidence>
<evidence type="ECO:0000259" key="7">
    <source>
        <dbReference type="PROSITE" id="PS00498"/>
    </source>
</evidence>
<reference evidence="8 9" key="1">
    <citation type="journal article" date="2005" name="Nucleic Acids Res.">
        <title>Genomic blueprint of Hahella chejuensis, a marine microbe producing an algicidal agent.</title>
        <authorList>
            <person name="Jeong H."/>
            <person name="Yim J.H."/>
            <person name="Lee C."/>
            <person name="Choi S.-H."/>
            <person name="Park Y.K."/>
            <person name="Yoon S.H."/>
            <person name="Hur C.-G."/>
            <person name="Kang H.-Y."/>
            <person name="Kim D."/>
            <person name="Lee H.H."/>
            <person name="Park K.H."/>
            <person name="Park S.-H."/>
            <person name="Park H.-S."/>
            <person name="Lee H.K."/>
            <person name="Oh T.K."/>
            <person name="Kim J.F."/>
        </authorList>
    </citation>
    <scope>NUCLEOTIDE SEQUENCE [LARGE SCALE GENOMIC DNA]</scope>
    <source>
        <strain evidence="8 9">KCTC 2396</strain>
    </source>
</reference>
<dbReference type="InterPro" id="IPR050316">
    <property type="entry name" value="Tyrosinase/Hemocyanin"/>
</dbReference>
<evidence type="ECO:0000256" key="1">
    <source>
        <dbReference type="ARBA" id="ARBA00001973"/>
    </source>
</evidence>
<dbReference type="Pfam" id="PF00264">
    <property type="entry name" value="Tyrosinase"/>
    <property type="match status" value="1"/>
</dbReference>